<name>A0ABW2VKQ7_9ACTN</name>
<keyword evidence="3" id="KW-0762">Sugar transport</keyword>
<proteinExistence type="predicted"/>
<evidence type="ECO:0000256" key="3">
    <source>
        <dbReference type="ARBA" id="ARBA00022597"/>
    </source>
</evidence>
<comment type="function">
    <text evidence="1">General (non sugar-specific) component of the phosphoenolpyruvate-dependent sugar phosphotransferase system (sugar PTS). This major carbohydrate active-transport system catalyzes the phosphorylation of incoming sugar substrates concomitantly with their translocation across the cell membrane. The phosphoryl group from phosphoenolpyruvate (PEP) is transferred to the phosphoryl carrier protein HPr by enzyme I. Phospho-HPr then transfers it to the PTS EIIA domain.</text>
</comment>
<dbReference type="Pfam" id="PF00381">
    <property type="entry name" value="PTS-HPr"/>
    <property type="match status" value="1"/>
</dbReference>
<dbReference type="PANTHER" id="PTHR33705:SF1">
    <property type="entry name" value="PHOSPHOCARRIER PROTEIN HPR"/>
    <property type="match status" value="1"/>
</dbReference>
<reference evidence="7" key="1">
    <citation type="journal article" date="2019" name="Int. J. Syst. Evol. Microbiol.">
        <title>The Global Catalogue of Microorganisms (GCM) 10K type strain sequencing project: providing services to taxonomists for standard genome sequencing and annotation.</title>
        <authorList>
            <consortium name="The Broad Institute Genomics Platform"/>
            <consortium name="The Broad Institute Genome Sequencing Center for Infectious Disease"/>
            <person name="Wu L."/>
            <person name="Ma J."/>
        </authorList>
    </citation>
    <scope>NUCLEOTIDE SEQUENCE [LARGE SCALE GENOMIC DNA]</scope>
    <source>
        <strain evidence="7">CGMCC 4.7198</strain>
    </source>
</reference>
<dbReference type="RefSeq" id="WP_381264867.1">
    <property type="nucleotide sequence ID" value="NZ_JBHTBI010000128.1"/>
</dbReference>
<dbReference type="InterPro" id="IPR000032">
    <property type="entry name" value="HPr-like"/>
</dbReference>
<dbReference type="NCBIfam" id="TIGR01003">
    <property type="entry name" value="PTS_HPr_family"/>
    <property type="match status" value="1"/>
</dbReference>
<dbReference type="EMBL" id="JBHTEC010000001">
    <property type="protein sequence ID" value="MFD0283631.1"/>
    <property type="molecule type" value="Genomic_DNA"/>
</dbReference>
<organism evidence="6 7">
    <name type="scientific">Streptomyces lutosisoli</name>
    <dbReference type="NCBI Taxonomy" id="2665721"/>
    <lineage>
        <taxon>Bacteria</taxon>
        <taxon>Bacillati</taxon>
        <taxon>Actinomycetota</taxon>
        <taxon>Actinomycetes</taxon>
        <taxon>Kitasatosporales</taxon>
        <taxon>Streptomycetaceae</taxon>
        <taxon>Streptomyces</taxon>
    </lineage>
</organism>
<keyword evidence="7" id="KW-1185">Reference proteome</keyword>
<gene>
    <name evidence="6" type="ORF">ACFQZP_18470</name>
</gene>
<dbReference type="InterPro" id="IPR035895">
    <property type="entry name" value="HPr-like_sf"/>
</dbReference>
<dbReference type="PROSITE" id="PS51350">
    <property type="entry name" value="PTS_HPR_DOM"/>
    <property type="match status" value="1"/>
</dbReference>
<feature type="domain" description="HPr" evidence="5">
    <location>
        <begin position="18"/>
        <end position="102"/>
    </location>
</feature>
<dbReference type="PANTHER" id="PTHR33705">
    <property type="entry name" value="PHOSPHOCARRIER PROTEIN HPR"/>
    <property type="match status" value="1"/>
</dbReference>
<protein>
    <recommendedName>
        <fullName evidence="2">Phosphocarrier protein HPr</fullName>
    </recommendedName>
</protein>
<accession>A0ABW2VKQ7</accession>
<evidence type="ECO:0000313" key="6">
    <source>
        <dbReference type="EMBL" id="MFD0283631.1"/>
    </source>
</evidence>
<comment type="caution">
    <text evidence="6">The sequence shown here is derived from an EMBL/GenBank/DDBJ whole genome shotgun (WGS) entry which is preliminary data.</text>
</comment>
<feature type="compositionally biased region" description="Low complexity" evidence="4">
    <location>
        <begin position="1"/>
        <end position="18"/>
    </location>
</feature>
<evidence type="ECO:0000256" key="1">
    <source>
        <dbReference type="ARBA" id="ARBA00003681"/>
    </source>
</evidence>
<dbReference type="Gene3D" id="3.30.1340.10">
    <property type="entry name" value="HPr-like"/>
    <property type="match status" value="1"/>
</dbReference>
<dbReference type="InterPro" id="IPR050399">
    <property type="entry name" value="HPr"/>
</dbReference>
<dbReference type="CDD" id="cd00367">
    <property type="entry name" value="PTS-HPr_like"/>
    <property type="match status" value="1"/>
</dbReference>
<evidence type="ECO:0000256" key="2">
    <source>
        <dbReference type="ARBA" id="ARBA00020422"/>
    </source>
</evidence>
<evidence type="ECO:0000259" key="5">
    <source>
        <dbReference type="PROSITE" id="PS51350"/>
    </source>
</evidence>
<sequence>MSTSSDPTTTSATTVTTTSKHETAVVLPANLHARPAGQLARAAAGFTSAIQLEYADRTVNPTGVLAVMGLGATAGSTVTVRAEGHDAEEAVTALAQLLATAE</sequence>
<dbReference type="PRINTS" id="PR00107">
    <property type="entry name" value="PHOSPHOCPHPR"/>
</dbReference>
<keyword evidence="3" id="KW-0813">Transport</keyword>
<evidence type="ECO:0000313" key="7">
    <source>
        <dbReference type="Proteomes" id="UP001596957"/>
    </source>
</evidence>
<evidence type="ECO:0000256" key="4">
    <source>
        <dbReference type="SAM" id="MobiDB-lite"/>
    </source>
</evidence>
<feature type="region of interest" description="Disordered" evidence="4">
    <location>
        <begin position="1"/>
        <end position="20"/>
    </location>
</feature>
<dbReference type="Proteomes" id="UP001596957">
    <property type="component" value="Unassembled WGS sequence"/>
</dbReference>
<dbReference type="SUPFAM" id="SSF55594">
    <property type="entry name" value="HPr-like"/>
    <property type="match status" value="1"/>
</dbReference>